<accession>A0ABX6MCS6</accession>
<protein>
    <submittedName>
        <fullName evidence="1">Uncharacterized protein</fullName>
    </submittedName>
</protein>
<keyword evidence="2" id="KW-1185">Reference proteome</keyword>
<gene>
    <name evidence="1" type="ORF">HH213_17155</name>
</gene>
<dbReference type="Proteomes" id="UP000503117">
    <property type="component" value="Chromosome"/>
</dbReference>
<name>A0ABX6MCS6_9BURK</name>
<evidence type="ECO:0000313" key="1">
    <source>
        <dbReference type="EMBL" id="QJD91662.1"/>
    </source>
</evidence>
<organism evidence="1 2">
    <name type="scientific">Duganella dendranthematis</name>
    <dbReference type="NCBI Taxonomy" id="2728021"/>
    <lineage>
        <taxon>Bacteria</taxon>
        <taxon>Pseudomonadati</taxon>
        <taxon>Pseudomonadota</taxon>
        <taxon>Betaproteobacteria</taxon>
        <taxon>Burkholderiales</taxon>
        <taxon>Oxalobacteraceae</taxon>
        <taxon>Telluria group</taxon>
        <taxon>Duganella</taxon>
    </lineage>
</organism>
<sequence>MPFNTVYGKLSSNIQISRVKFCPYSEREDFLEAVVLALKQKSPLVYIGTMDITDIDIEAASHIAWLRAHTYTLSPDKYSVENHRIGAIGEWSLLRPIKCQDAVKTVSLVSFSGVPEPDFSFVFFDSATQKSEVFHFDIKSTASKKNKCFYYNAAKHDEKGAPHILGMVLDLNIKIADVFVVHASELFTEKSLAVLRAENEYKAGDPFGSLHANLI</sequence>
<proteinExistence type="predicted"/>
<evidence type="ECO:0000313" key="2">
    <source>
        <dbReference type="Proteomes" id="UP000503117"/>
    </source>
</evidence>
<dbReference type="EMBL" id="CP051684">
    <property type="protein sequence ID" value="QJD91662.1"/>
    <property type="molecule type" value="Genomic_DNA"/>
</dbReference>
<dbReference type="RefSeq" id="WP_169113014.1">
    <property type="nucleotide sequence ID" value="NZ_CP051684.1"/>
</dbReference>
<reference evidence="1 2" key="1">
    <citation type="submission" date="2020-04" db="EMBL/GenBank/DDBJ databases">
        <title>Genome sequencing of novel species.</title>
        <authorList>
            <person name="Heo J."/>
            <person name="Kim S.-J."/>
            <person name="Kim J.-S."/>
            <person name="Hong S.-B."/>
            <person name="Kwon S.-W."/>
        </authorList>
    </citation>
    <scope>NUCLEOTIDE SEQUENCE [LARGE SCALE GENOMIC DNA]</scope>
    <source>
        <strain evidence="1 2">AF9R3</strain>
    </source>
</reference>